<dbReference type="Pfam" id="PF12697">
    <property type="entry name" value="Abhydrolase_6"/>
    <property type="match status" value="1"/>
</dbReference>
<dbReference type="SUPFAM" id="SSF53474">
    <property type="entry name" value="alpha/beta-Hydrolases"/>
    <property type="match status" value="1"/>
</dbReference>
<gene>
    <name evidence="2" type="ORF">DX116_08235</name>
</gene>
<evidence type="ECO:0000259" key="1">
    <source>
        <dbReference type="Pfam" id="PF12697"/>
    </source>
</evidence>
<feature type="domain" description="AB hydrolase-1" evidence="1">
    <location>
        <begin position="27"/>
        <end position="261"/>
    </location>
</feature>
<dbReference type="AlphaFoldDB" id="A0A371PC53"/>
<dbReference type="EMBL" id="QUBR01000001">
    <property type="protein sequence ID" value="REK73521.1"/>
    <property type="molecule type" value="Genomic_DNA"/>
</dbReference>
<evidence type="ECO:0000313" key="2">
    <source>
        <dbReference type="EMBL" id="REK73521.1"/>
    </source>
</evidence>
<accession>A0A371PC53</accession>
<reference evidence="2 3" key="1">
    <citation type="submission" date="2018-08" db="EMBL/GenBank/DDBJ databases">
        <title>Aeromicrobium sp. M2KJ-4, whole genome shotgun sequence.</title>
        <authorList>
            <person name="Tuo L."/>
        </authorList>
    </citation>
    <scope>NUCLEOTIDE SEQUENCE [LARGE SCALE GENOMIC DNA]</scope>
    <source>
        <strain evidence="2 3">M2KJ-4</strain>
    </source>
</reference>
<dbReference type="Proteomes" id="UP000265581">
    <property type="component" value="Unassembled WGS sequence"/>
</dbReference>
<dbReference type="RefSeq" id="WP_119703631.1">
    <property type="nucleotide sequence ID" value="NZ_JBHSOI010000001.1"/>
</dbReference>
<dbReference type="GO" id="GO:0016787">
    <property type="term" value="F:hydrolase activity"/>
    <property type="evidence" value="ECO:0007669"/>
    <property type="project" value="UniProtKB-KW"/>
</dbReference>
<keyword evidence="3" id="KW-1185">Reference proteome</keyword>
<keyword evidence="2" id="KW-0378">Hydrolase</keyword>
<dbReference type="InterPro" id="IPR050266">
    <property type="entry name" value="AB_hydrolase_sf"/>
</dbReference>
<evidence type="ECO:0000313" key="3">
    <source>
        <dbReference type="Proteomes" id="UP000265581"/>
    </source>
</evidence>
<dbReference type="InterPro" id="IPR000073">
    <property type="entry name" value="AB_hydrolase_1"/>
</dbReference>
<organism evidence="2 3">
    <name type="scientific">Aeromicrobium endophyticum</name>
    <dbReference type="NCBI Taxonomy" id="2292704"/>
    <lineage>
        <taxon>Bacteria</taxon>
        <taxon>Bacillati</taxon>
        <taxon>Actinomycetota</taxon>
        <taxon>Actinomycetes</taxon>
        <taxon>Propionibacteriales</taxon>
        <taxon>Nocardioidaceae</taxon>
        <taxon>Aeromicrobium</taxon>
    </lineage>
</organism>
<protein>
    <submittedName>
        <fullName evidence="2">Alpha/beta fold hydrolase</fullName>
    </submittedName>
</protein>
<proteinExistence type="predicted"/>
<dbReference type="PANTHER" id="PTHR43798">
    <property type="entry name" value="MONOACYLGLYCEROL LIPASE"/>
    <property type="match status" value="1"/>
</dbReference>
<name>A0A371PC53_9ACTN</name>
<dbReference type="PRINTS" id="PR00111">
    <property type="entry name" value="ABHYDROLASE"/>
</dbReference>
<comment type="caution">
    <text evidence="2">The sequence shown here is derived from an EMBL/GenBank/DDBJ whole genome shotgun (WGS) entry which is preliminary data.</text>
</comment>
<sequence>MTRSTSVSVAGTALHVDDTAESDLTPVVCLHSLFFDNRMFDDLVEAGAGRYRFVRPEYRGQGRSGPADGAVVTIEQCAGDIAAVLDELQIAGAPVIASSMGGDVAARLAVYRPDLVGSLIFLGSSVRPEPADKVAEYVAWSDDVGEHGFTGDRLTMVEQIMFGASTRSDPAKADVLDRWRGRMAALPTSIRPAMIGVMRRRSAVDALGEIDVPALVISGEECPVRPPEWAYELADGLPRGELVMLPRVGHSPLLEAPDTVIPRILDFLDAQS</sequence>
<dbReference type="InterPro" id="IPR029058">
    <property type="entry name" value="AB_hydrolase_fold"/>
</dbReference>
<dbReference type="OrthoDB" id="9785847at2"/>
<dbReference type="Gene3D" id="3.40.50.1820">
    <property type="entry name" value="alpha/beta hydrolase"/>
    <property type="match status" value="1"/>
</dbReference>